<feature type="region of interest" description="Disordered" evidence="1">
    <location>
        <begin position="75"/>
        <end position="102"/>
    </location>
</feature>
<name>A0AAD7MVK6_9AGAR</name>
<feature type="non-terminal residue" evidence="2">
    <location>
        <position position="1"/>
    </location>
</feature>
<comment type="caution">
    <text evidence="2">The sequence shown here is derived from an EMBL/GenBank/DDBJ whole genome shotgun (WGS) entry which is preliminary data.</text>
</comment>
<organism evidence="2 3">
    <name type="scientific">Mycena metata</name>
    <dbReference type="NCBI Taxonomy" id="1033252"/>
    <lineage>
        <taxon>Eukaryota</taxon>
        <taxon>Fungi</taxon>
        <taxon>Dikarya</taxon>
        <taxon>Basidiomycota</taxon>
        <taxon>Agaricomycotina</taxon>
        <taxon>Agaricomycetes</taxon>
        <taxon>Agaricomycetidae</taxon>
        <taxon>Agaricales</taxon>
        <taxon>Marasmiineae</taxon>
        <taxon>Mycenaceae</taxon>
        <taxon>Mycena</taxon>
    </lineage>
</organism>
<sequence>LNLISKPGGVIRESQQVLTRLIGSYWCLATCFFASASRILSTSCETLAATGLAGTRVGRVKLISRLPTTLFNGSTASPAWPKQPSPTCSGSKLSSHLTILRR</sequence>
<feature type="compositionally biased region" description="Polar residues" evidence="1">
    <location>
        <begin position="85"/>
        <end position="102"/>
    </location>
</feature>
<evidence type="ECO:0000313" key="2">
    <source>
        <dbReference type="EMBL" id="KAJ7733959.1"/>
    </source>
</evidence>
<accession>A0AAD7MVK6</accession>
<evidence type="ECO:0000313" key="3">
    <source>
        <dbReference type="Proteomes" id="UP001215598"/>
    </source>
</evidence>
<dbReference type="AlphaFoldDB" id="A0AAD7MVK6"/>
<reference evidence="2" key="1">
    <citation type="submission" date="2023-03" db="EMBL/GenBank/DDBJ databases">
        <title>Massive genome expansion in bonnet fungi (Mycena s.s.) driven by repeated elements and novel gene families across ecological guilds.</title>
        <authorList>
            <consortium name="Lawrence Berkeley National Laboratory"/>
            <person name="Harder C.B."/>
            <person name="Miyauchi S."/>
            <person name="Viragh M."/>
            <person name="Kuo A."/>
            <person name="Thoen E."/>
            <person name="Andreopoulos B."/>
            <person name="Lu D."/>
            <person name="Skrede I."/>
            <person name="Drula E."/>
            <person name="Henrissat B."/>
            <person name="Morin E."/>
            <person name="Kohler A."/>
            <person name="Barry K."/>
            <person name="LaButti K."/>
            <person name="Morin E."/>
            <person name="Salamov A."/>
            <person name="Lipzen A."/>
            <person name="Mereny Z."/>
            <person name="Hegedus B."/>
            <person name="Baldrian P."/>
            <person name="Stursova M."/>
            <person name="Weitz H."/>
            <person name="Taylor A."/>
            <person name="Grigoriev I.V."/>
            <person name="Nagy L.G."/>
            <person name="Martin F."/>
            <person name="Kauserud H."/>
        </authorList>
    </citation>
    <scope>NUCLEOTIDE SEQUENCE</scope>
    <source>
        <strain evidence="2">CBHHK182m</strain>
    </source>
</reference>
<protein>
    <submittedName>
        <fullName evidence="2">Uncharacterized protein</fullName>
    </submittedName>
</protein>
<dbReference type="EMBL" id="JARKIB010000135">
    <property type="protein sequence ID" value="KAJ7733959.1"/>
    <property type="molecule type" value="Genomic_DNA"/>
</dbReference>
<keyword evidence="3" id="KW-1185">Reference proteome</keyword>
<gene>
    <name evidence="2" type="ORF">B0H16DRAFT_1426483</name>
</gene>
<proteinExistence type="predicted"/>
<evidence type="ECO:0000256" key="1">
    <source>
        <dbReference type="SAM" id="MobiDB-lite"/>
    </source>
</evidence>
<dbReference type="Proteomes" id="UP001215598">
    <property type="component" value="Unassembled WGS sequence"/>
</dbReference>